<comment type="caution">
    <text evidence="1">The sequence shown here is derived from an EMBL/GenBank/DDBJ whole genome shotgun (WGS) entry which is preliminary data.</text>
</comment>
<reference evidence="1 2" key="1">
    <citation type="submission" date="2013-08" db="EMBL/GenBank/DDBJ databases">
        <authorList>
            <person name="Weinstock G."/>
            <person name="Sodergren E."/>
            <person name="Wylie T."/>
            <person name="Fulton L."/>
            <person name="Fulton R."/>
            <person name="Fronick C."/>
            <person name="O'Laughlin M."/>
            <person name="Godfrey J."/>
            <person name="Miner T."/>
            <person name="Herter B."/>
            <person name="Appelbaum E."/>
            <person name="Cordes M."/>
            <person name="Lek S."/>
            <person name="Wollam A."/>
            <person name="Pepin K.H."/>
            <person name="Palsikar V.B."/>
            <person name="Mitreva M."/>
            <person name="Wilson R.K."/>
        </authorList>
    </citation>
    <scope>NUCLEOTIDE SEQUENCE [LARGE SCALE GENOMIC DNA]</scope>
    <source>
        <strain evidence="1 2">F0041</strain>
    </source>
</reference>
<protein>
    <submittedName>
        <fullName evidence="1">Uncharacterized protein</fullName>
    </submittedName>
</protein>
<gene>
    <name evidence="1" type="ORF">HMPREF1981_02973</name>
</gene>
<dbReference type="HOGENOM" id="CLU_2749413_0_0_10"/>
<organism evidence="1 2">
    <name type="scientific">Bacteroides pyogenes F0041</name>
    <dbReference type="NCBI Taxonomy" id="1321819"/>
    <lineage>
        <taxon>Bacteria</taxon>
        <taxon>Pseudomonadati</taxon>
        <taxon>Bacteroidota</taxon>
        <taxon>Bacteroidia</taxon>
        <taxon>Bacteroidales</taxon>
        <taxon>Bacteroidaceae</taxon>
        <taxon>Bacteroides</taxon>
    </lineage>
</organism>
<name>U2DJW0_9BACE</name>
<accession>U2DJW0</accession>
<dbReference type="EMBL" id="AWSV01000154">
    <property type="protein sequence ID" value="ERI81787.1"/>
    <property type="molecule type" value="Genomic_DNA"/>
</dbReference>
<dbReference type="AlphaFoldDB" id="U2DJW0"/>
<evidence type="ECO:0000313" key="2">
    <source>
        <dbReference type="Proteomes" id="UP000016496"/>
    </source>
</evidence>
<dbReference type="Proteomes" id="UP000016496">
    <property type="component" value="Unassembled WGS sequence"/>
</dbReference>
<sequence>MLRQRHSEIGSEKYRTDPDRFKTKRRIEGINRTCGRYHTSGLEYQNHVHPERNAAVFSTDSRRKLSPCYS</sequence>
<proteinExistence type="predicted"/>
<evidence type="ECO:0000313" key="1">
    <source>
        <dbReference type="EMBL" id="ERI81787.1"/>
    </source>
</evidence>